<organism evidence="2">
    <name type="scientific">marine sediment metagenome</name>
    <dbReference type="NCBI Taxonomy" id="412755"/>
    <lineage>
        <taxon>unclassified sequences</taxon>
        <taxon>metagenomes</taxon>
        <taxon>ecological metagenomes</taxon>
    </lineage>
</organism>
<evidence type="ECO:0000259" key="1">
    <source>
        <dbReference type="Pfam" id="PF07463"/>
    </source>
</evidence>
<protein>
    <recommendedName>
        <fullName evidence="1">NUMOD4 domain-containing protein</fullName>
    </recommendedName>
</protein>
<dbReference type="Pfam" id="PF07463">
    <property type="entry name" value="NUMOD4"/>
    <property type="match status" value="1"/>
</dbReference>
<gene>
    <name evidence="2" type="ORF">LCGC14_1177240</name>
</gene>
<accession>A0A0F9LT25</accession>
<name>A0A0F9LT25_9ZZZZ</name>
<proteinExistence type="predicted"/>
<dbReference type="InterPro" id="IPR010902">
    <property type="entry name" value="NUMOD4"/>
</dbReference>
<evidence type="ECO:0000313" key="2">
    <source>
        <dbReference type="EMBL" id="KKM96528.1"/>
    </source>
</evidence>
<dbReference type="GO" id="GO:0016788">
    <property type="term" value="F:hydrolase activity, acting on ester bonds"/>
    <property type="evidence" value="ECO:0007669"/>
    <property type="project" value="InterPro"/>
</dbReference>
<dbReference type="Gene3D" id="3.90.75.20">
    <property type="match status" value="1"/>
</dbReference>
<sequence>MRWKDIPGYEGLYQISDKGDMRSLHEDQVVAIRDEYAQGTITAARLAKKYGIAETTITPILRHDSWCHVGGTDYTTALRKNQVMSSAKLTKQQVRKIRKLHEQEGWTAAELATEFKVSRANMYHIVNYRTWRIADVESMKNDDQ</sequence>
<dbReference type="EMBL" id="LAZR01005869">
    <property type="protein sequence ID" value="KKM96528.1"/>
    <property type="molecule type" value="Genomic_DNA"/>
</dbReference>
<dbReference type="AlphaFoldDB" id="A0A0F9LT25"/>
<comment type="caution">
    <text evidence="2">The sequence shown here is derived from an EMBL/GenBank/DDBJ whole genome shotgun (WGS) entry which is preliminary data.</text>
</comment>
<feature type="domain" description="NUMOD4" evidence="1">
    <location>
        <begin position="1"/>
        <end position="48"/>
    </location>
</feature>
<reference evidence="2" key="1">
    <citation type="journal article" date="2015" name="Nature">
        <title>Complex archaea that bridge the gap between prokaryotes and eukaryotes.</title>
        <authorList>
            <person name="Spang A."/>
            <person name="Saw J.H."/>
            <person name="Jorgensen S.L."/>
            <person name="Zaremba-Niedzwiedzka K."/>
            <person name="Martijn J."/>
            <person name="Lind A.E."/>
            <person name="van Eijk R."/>
            <person name="Schleper C."/>
            <person name="Guy L."/>
            <person name="Ettema T.J."/>
        </authorList>
    </citation>
    <scope>NUCLEOTIDE SEQUENCE</scope>
</reference>